<dbReference type="InterPro" id="IPR036390">
    <property type="entry name" value="WH_DNA-bd_sf"/>
</dbReference>
<dbReference type="PANTHER" id="PTHR33221:SF13">
    <property type="entry name" value="TRANSCRIPTIONAL REGULATOR-RELATED"/>
    <property type="match status" value="1"/>
</dbReference>
<name>A0ABN6NBP8_9BACT</name>
<reference evidence="3" key="1">
    <citation type="journal article" date="2022" name="Int. J. Syst. Evol. Microbiol.">
        <title>Anaeromyxobacter oryzae sp. nov., Anaeromyxobacter diazotrophicus sp. nov. and Anaeromyxobacter paludicola sp. nov., isolated from paddy soils.</title>
        <authorList>
            <person name="Itoh H."/>
            <person name="Xu Z."/>
            <person name="Mise K."/>
            <person name="Masuda Y."/>
            <person name="Ushijima N."/>
            <person name="Hayakawa C."/>
            <person name="Shiratori Y."/>
            <person name="Senoo K."/>
        </authorList>
    </citation>
    <scope>NUCLEOTIDE SEQUENCE [LARGE SCALE GENOMIC DNA]</scope>
    <source>
        <strain evidence="3">Red630</strain>
    </source>
</reference>
<sequence>MSSSLYGAGAEYALHSLLILAARAEPVSARDLARFQELPERFLAKLCTRLEKAKLVEASEGVQGGFVLARPPERITVRDVLEAVDPHRTLFECAEIRRHCALFGGEPPGWSVAGMCRIHLFMREAEGALQGFLASKTLADLGQEFAKKAPERFVRDAEAWFQERRSGRAEGRRGPPRGGARRRS</sequence>
<organism evidence="2 3">
    <name type="scientific">Anaeromyxobacter paludicola</name>
    <dbReference type="NCBI Taxonomy" id="2918171"/>
    <lineage>
        <taxon>Bacteria</taxon>
        <taxon>Pseudomonadati</taxon>
        <taxon>Myxococcota</taxon>
        <taxon>Myxococcia</taxon>
        <taxon>Myxococcales</taxon>
        <taxon>Cystobacterineae</taxon>
        <taxon>Anaeromyxobacteraceae</taxon>
        <taxon>Anaeromyxobacter</taxon>
    </lineage>
</organism>
<evidence type="ECO:0000256" key="1">
    <source>
        <dbReference type="SAM" id="MobiDB-lite"/>
    </source>
</evidence>
<evidence type="ECO:0000313" key="2">
    <source>
        <dbReference type="EMBL" id="BDG09367.1"/>
    </source>
</evidence>
<dbReference type="EMBL" id="AP025592">
    <property type="protein sequence ID" value="BDG09367.1"/>
    <property type="molecule type" value="Genomic_DNA"/>
</dbReference>
<dbReference type="RefSeq" id="WP_248341514.1">
    <property type="nucleotide sequence ID" value="NZ_AP025592.1"/>
</dbReference>
<dbReference type="SUPFAM" id="SSF46785">
    <property type="entry name" value="Winged helix' DNA-binding domain"/>
    <property type="match status" value="1"/>
</dbReference>
<dbReference type="Proteomes" id="UP001162734">
    <property type="component" value="Chromosome"/>
</dbReference>
<dbReference type="InterPro" id="IPR000944">
    <property type="entry name" value="Tscrpt_reg_Rrf2"/>
</dbReference>
<evidence type="ECO:0000313" key="3">
    <source>
        <dbReference type="Proteomes" id="UP001162734"/>
    </source>
</evidence>
<proteinExistence type="predicted"/>
<dbReference type="InterPro" id="IPR036388">
    <property type="entry name" value="WH-like_DNA-bd_sf"/>
</dbReference>
<accession>A0ABN6NBP8</accession>
<keyword evidence="3" id="KW-1185">Reference proteome</keyword>
<feature type="region of interest" description="Disordered" evidence="1">
    <location>
        <begin position="164"/>
        <end position="184"/>
    </location>
</feature>
<gene>
    <name evidence="2" type="ORF">AMPC_24800</name>
</gene>
<dbReference type="NCBIfam" id="TIGR00738">
    <property type="entry name" value="rrf2_super"/>
    <property type="match status" value="1"/>
</dbReference>
<dbReference type="PROSITE" id="PS51197">
    <property type="entry name" value="HTH_RRF2_2"/>
    <property type="match status" value="1"/>
</dbReference>
<dbReference type="Pfam" id="PF02082">
    <property type="entry name" value="Rrf2"/>
    <property type="match status" value="1"/>
</dbReference>
<dbReference type="PANTHER" id="PTHR33221">
    <property type="entry name" value="WINGED HELIX-TURN-HELIX TRANSCRIPTIONAL REGULATOR, RRF2 FAMILY"/>
    <property type="match status" value="1"/>
</dbReference>
<feature type="compositionally biased region" description="Basic and acidic residues" evidence="1">
    <location>
        <begin position="164"/>
        <end position="173"/>
    </location>
</feature>
<protein>
    <submittedName>
        <fullName evidence="2">Transcriptional regulator</fullName>
    </submittedName>
</protein>
<dbReference type="Gene3D" id="1.10.10.10">
    <property type="entry name" value="Winged helix-like DNA-binding domain superfamily/Winged helix DNA-binding domain"/>
    <property type="match status" value="1"/>
</dbReference>